<comment type="cofactor">
    <cofactor evidence="7">
        <name>Mn(2+)</name>
        <dbReference type="ChEBI" id="CHEBI:29035"/>
    </cofactor>
    <text evidence="7">For phosphodiesterase activity, probably binds 2 Mn(2+) per subunit.</text>
</comment>
<dbReference type="STRING" id="1123303.GCA_000372425_01121"/>
<dbReference type="GO" id="GO:0005886">
    <property type="term" value="C:plasma membrane"/>
    <property type="evidence" value="ECO:0007669"/>
    <property type="project" value="UniProtKB-SubCell"/>
</dbReference>
<dbReference type="Gene3D" id="3.90.1640.10">
    <property type="entry name" value="inorganic pyrophosphatase (n-terminal core)"/>
    <property type="match status" value="1"/>
</dbReference>
<feature type="transmembrane region" description="Helical" evidence="8">
    <location>
        <begin position="33"/>
        <end position="52"/>
    </location>
</feature>
<dbReference type="InterPro" id="IPR038763">
    <property type="entry name" value="DHH_sf"/>
</dbReference>
<feature type="binding site" evidence="7">
    <location>
        <position position="498"/>
    </location>
    <ligand>
        <name>Mn(2+)</name>
        <dbReference type="ChEBI" id="CHEBI:29035"/>
        <label>2</label>
    </ligand>
</feature>
<evidence type="ECO:0000256" key="8">
    <source>
        <dbReference type="SAM" id="Phobius"/>
    </source>
</evidence>
<evidence type="ECO:0000256" key="1">
    <source>
        <dbReference type="ARBA" id="ARBA00004651"/>
    </source>
</evidence>
<comment type="similarity">
    <text evidence="6">Belongs to the GdpP/PdeA phosphodiesterase family.</text>
</comment>
<dbReference type="PANTHER" id="PTHR47618">
    <property type="entry name" value="BIFUNCTIONAL OLIGORIBONUCLEASE AND PAP PHOSPHATASE NRNA"/>
    <property type="match status" value="1"/>
</dbReference>
<dbReference type="AlphaFoldDB" id="A0A2X3Y377"/>
<dbReference type="PROSITE" id="PS50887">
    <property type="entry name" value="GGDEF"/>
    <property type="match status" value="1"/>
</dbReference>
<evidence type="ECO:0000256" key="4">
    <source>
        <dbReference type="ARBA" id="ARBA00022989"/>
    </source>
</evidence>
<dbReference type="GO" id="GO:0106409">
    <property type="term" value="F:cyclic-di-AMP phosphodiesterase activity"/>
    <property type="evidence" value="ECO:0007669"/>
    <property type="project" value="RHEA"/>
</dbReference>
<dbReference type="GO" id="GO:0016787">
    <property type="term" value="F:hydrolase activity"/>
    <property type="evidence" value="ECO:0007669"/>
    <property type="project" value="UniProtKB-UniRule"/>
</dbReference>
<proteinExistence type="inferred from homology"/>
<organism evidence="10 11">
    <name type="scientific">Streptococcus ferus</name>
    <dbReference type="NCBI Taxonomy" id="1345"/>
    <lineage>
        <taxon>Bacteria</taxon>
        <taxon>Bacillati</taxon>
        <taxon>Bacillota</taxon>
        <taxon>Bacilli</taxon>
        <taxon>Lactobacillales</taxon>
        <taxon>Streptococcaceae</taxon>
        <taxon>Streptococcus</taxon>
    </lineage>
</organism>
<name>A0A2X3Y377_9STRE</name>
<dbReference type="SUPFAM" id="SSF64182">
    <property type="entry name" value="DHH phosphoesterases"/>
    <property type="match status" value="1"/>
</dbReference>
<dbReference type="Pfam" id="PF01368">
    <property type="entry name" value="DHH"/>
    <property type="match status" value="1"/>
</dbReference>
<comment type="catalytic activity">
    <reaction evidence="6">
        <text>3',3'-c-di-AMP + H2O = 5'-O-phosphonoadenylyl-(3'-&gt;5')-adenosine + H(+)</text>
        <dbReference type="Rhea" id="RHEA:54420"/>
        <dbReference type="ChEBI" id="CHEBI:15377"/>
        <dbReference type="ChEBI" id="CHEBI:15378"/>
        <dbReference type="ChEBI" id="CHEBI:71500"/>
        <dbReference type="ChEBI" id="CHEBI:138171"/>
    </reaction>
</comment>
<dbReference type="Pfam" id="PF02272">
    <property type="entry name" value="DHHA1"/>
    <property type="match status" value="1"/>
</dbReference>
<dbReference type="Gene3D" id="3.10.310.30">
    <property type="match status" value="1"/>
</dbReference>
<dbReference type="GO" id="GO:0046872">
    <property type="term" value="F:metal ion binding"/>
    <property type="evidence" value="ECO:0007669"/>
    <property type="project" value="UniProtKB-KW"/>
</dbReference>
<comment type="subcellular location">
    <subcellularLocation>
        <location evidence="1">Cell membrane</location>
        <topology evidence="1">Multi-pass membrane protein</topology>
    </subcellularLocation>
</comment>
<dbReference type="Pfam" id="PF21370">
    <property type="entry name" value="PAS_GdpP"/>
    <property type="match status" value="1"/>
</dbReference>
<evidence type="ECO:0000256" key="6">
    <source>
        <dbReference type="PIRNR" id="PIRNR026583"/>
    </source>
</evidence>
<feature type="binding site" evidence="7">
    <location>
        <position position="419"/>
    </location>
    <ligand>
        <name>Mn(2+)</name>
        <dbReference type="ChEBI" id="CHEBI:29035"/>
        <label>1</label>
    </ligand>
</feature>
<dbReference type="OrthoDB" id="9759476at2"/>
<accession>A0A2X3Y377</accession>
<dbReference type="EMBL" id="LS483343">
    <property type="protein sequence ID" value="SQF41282.1"/>
    <property type="molecule type" value="Genomic_DNA"/>
</dbReference>
<dbReference type="RefSeq" id="WP_018030445.1">
    <property type="nucleotide sequence ID" value="NZ_LS483343.1"/>
</dbReference>
<dbReference type="InterPro" id="IPR014528">
    <property type="entry name" value="GdpP/PdeA"/>
</dbReference>
<keyword evidence="4 8" id="KW-1133">Transmembrane helix</keyword>
<evidence type="ECO:0000256" key="7">
    <source>
        <dbReference type="PIRSR" id="PIRSR026583-50"/>
    </source>
</evidence>
<keyword evidence="3 8" id="KW-0812">Transmembrane</keyword>
<feature type="binding site" evidence="7">
    <location>
        <position position="352"/>
    </location>
    <ligand>
        <name>Mn(2+)</name>
        <dbReference type="ChEBI" id="CHEBI:29035"/>
        <label>2</label>
    </ligand>
</feature>
<evidence type="ECO:0000256" key="3">
    <source>
        <dbReference type="ARBA" id="ARBA00022692"/>
    </source>
</evidence>
<dbReference type="InterPro" id="IPR001667">
    <property type="entry name" value="DDH_dom"/>
</dbReference>
<evidence type="ECO:0000313" key="11">
    <source>
        <dbReference type="Proteomes" id="UP000249495"/>
    </source>
</evidence>
<dbReference type="KEGG" id="sfer:NCTC12278_01884"/>
<dbReference type="PANTHER" id="PTHR47618:SF2">
    <property type="entry name" value="CYCLIC-DI-AMP PHOSPHODIESTERASE GDPP"/>
    <property type="match status" value="1"/>
</dbReference>
<feature type="binding site" evidence="7">
    <location>
        <position position="350"/>
    </location>
    <ligand>
        <name>Mn(2+)</name>
        <dbReference type="ChEBI" id="CHEBI:29035"/>
        <label>1</label>
    </ligand>
</feature>
<keyword evidence="6 10" id="KW-0378">Hydrolase</keyword>
<feature type="binding site" evidence="7">
    <location>
        <position position="346"/>
    </location>
    <ligand>
        <name>Mn(2+)</name>
        <dbReference type="ChEBI" id="CHEBI:29035"/>
        <label>1</label>
    </ligand>
</feature>
<dbReference type="Gene3D" id="3.30.450.20">
    <property type="entry name" value="PAS domain"/>
    <property type="match status" value="1"/>
</dbReference>
<feature type="transmembrane region" description="Helical" evidence="8">
    <location>
        <begin position="6"/>
        <end position="26"/>
    </location>
</feature>
<keyword evidence="5 6" id="KW-0472">Membrane</keyword>
<keyword evidence="2 6" id="KW-1003">Cell membrane</keyword>
<keyword evidence="7" id="KW-0464">Manganese</keyword>
<reference evidence="10 11" key="1">
    <citation type="submission" date="2018-06" db="EMBL/GenBank/DDBJ databases">
        <authorList>
            <consortium name="Pathogen Informatics"/>
            <person name="Doyle S."/>
        </authorList>
    </citation>
    <scope>NUCLEOTIDE SEQUENCE [LARGE SCALE GENOMIC DNA]</scope>
    <source>
        <strain evidence="10 11">NCTC12278</strain>
    </source>
</reference>
<dbReference type="InterPro" id="IPR000160">
    <property type="entry name" value="GGDEF_dom"/>
</dbReference>
<comment type="function">
    <text evidence="6">Has phosphodiesterase (PDE) activity against cyclic-di-AMP (c-di-AMP).</text>
</comment>
<evidence type="ECO:0000256" key="5">
    <source>
        <dbReference type="ARBA" id="ARBA00023136"/>
    </source>
</evidence>
<dbReference type="EC" id="3.1.4.-" evidence="6"/>
<feature type="binding site" evidence="7">
    <location>
        <position position="419"/>
    </location>
    <ligand>
        <name>Mn(2+)</name>
        <dbReference type="ChEBI" id="CHEBI:29035"/>
        <label>2</label>
    </ligand>
</feature>
<evidence type="ECO:0000259" key="9">
    <source>
        <dbReference type="PROSITE" id="PS50887"/>
    </source>
</evidence>
<dbReference type="PIRSF" id="PIRSF026583">
    <property type="entry name" value="YybT"/>
    <property type="match status" value="1"/>
</dbReference>
<sequence length="656" mass="73433">MKRFRFATSHLIMIGMILFGILALSMRVFKESPALMFIVFLTCLAVVGLFYYQKETYEISELEQIELVNSQAEDNLVTLLDQMPVGVIQFDPQTEKIEWFNPYAELIFADENGDIDSDFISDIIQHKKDGAVDQTLEIEDNKYAVDVDMDSGMFYFFNIAREDETQKEVSAQQPVIGIISIDNYDDIVSSMSDAEVSTINSFIANFISEFARKRDLFYRRVNMDRFYFFTDYSVLERLIDSKFDIVEQFRKEAQEQELGLTLSMGISFGQAHYSQIGQLAQKNLDLALVRGGDQVVIRENGDSKETLYFGGGSVSTVKRSRTRTRAMMTAISDKIKMADQVFVVGHKNLDMDALGSSVAMQVFASNLIDDAYTVYDQNCMNHDIGRAIDSLQKDSASHLLTLSEAMGKVTSESLLVMVDHSKLDLTLSRDFYDQFAEVIVIDHHRRAEDYPKNAVLSFIESGASSASELVTELLQFQNGKQRLTKVQASVVMAGIMLDTKNFSTRITSRTFDVASYLRTLGSDSTEIQTISALDFDEYRAVNELILRGERVLPTILLAVGADEKTYSNVVASQAADTLLNMAGIEASFVISKNTSGEIAISARSRSRINVQRIMENLGGGGHFNLAACQLSGVTTQEAQSLLLEQISDELKENEES</sequence>
<dbReference type="Pfam" id="PF24898">
    <property type="entry name" value="GGDEF_GdpP"/>
    <property type="match status" value="1"/>
</dbReference>
<protein>
    <recommendedName>
        <fullName evidence="6">Cyclic-di-AMP phosphodiesterase</fullName>
        <ecNumber evidence="6">3.1.4.-</ecNumber>
    </recommendedName>
</protein>
<keyword evidence="11" id="KW-1185">Reference proteome</keyword>
<feature type="domain" description="GGDEF" evidence="9">
    <location>
        <begin position="172"/>
        <end position="300"/>
    </location>
</feature>
<evidence type="ECO:0000313" key="10">
    <source>
        <dbReference type="EMBL" id="SQF41282.1"/>
    </source>
</evidence>
<gene>
    <name evidence="10" type="primary">nrnA_2</name>
    <name evidence="10" type="ORF">NCTC12278_01884</name>
</gene>
<dbReference type="InterPro" id="IPR003156">
    <property type="entry name" value="DHHA1_dom"/>
</dbReference>
<dbReference type="Proteomes" id="UP000249495">
    <property type="component" value="Chromosome 1"/>
</dbReference>
<feature type="binding site" evidence="7">
    <location>
        <position position="443"/>
    </location>
    <ligand>
        <name>Mn(2+)</name>
        <dbReference type="ChEBI" id="CHEBI:29035"/>
        <label>2</label>
    </ligand>
</feature>
<dbReference type="GO" id="GO:0003676">
    <property type="term" value="F:nucleic acid binding"/>
    <property type="evidence" value="ECO:0007669"/>
    <property type="project" value="UniProtKB-UniRule"/>
</dbReference>
<dbReference type="InterPro" id="IPR051319">
    <property type="entry name" value="Oligoribo/pAp-PDE_c-di-AMP_PDE"/>
</dbReference>
<evidence type="ECO:0000256" key="2">
    <source>
        <dbReference type="ARBA" id="ARBA00022475"/>
    </source>
</evidence>
<dbReference type="InterPro" id="IPR049553">
    <property type="entry name" value="GdpP-like_PAS"/>
</dbReference>
<dbReference type="SMART" id="SM00267">
    <property type="entry name" value="GGDEF"/>
    <property type="match status" value="1"/>
</dbReference>
<keyword evidence="7" id="KW-0479">Metal-binding</keyword>